<keyword evidence="2" id="KW-1185">Reference proteome</keyword>
<proteinExistence type="predicted"/>
<reference evidence="1" key="1">
    <citation type="submission" date="2019-10" db="EMBL/GenBank/DDBJ databases">
        <title>Draft genome sequece of Microseira wollei NIES-4236.</title>
        <authorList>
            <person name="Yamaguchi H."/>
            <person name="Suzuki S."/>
            <person name="Kawachi M."/>
        </authorList>
    </citation>
    <scope>NUCLEOTIDE SEQUENCE</scope>
    <source>
        <strain evidence="1">NIES-4236</strain>
    </source>
</reference>
<evidence type="ECO:0000313" key="2">
    <source>
        <dbReference type="Proteomes" id="UP001050975"/>
    </source>
</evidence>
<sequence length="52" mass="6136">MVSRFQNQQVCVSMLKFDRWIGIEEYQKKRSHVSGIPDYNALVHLEKAEGRL</sequence>
<comment type="caution">
    <text evidence="1">The sequence shown here is derived from an EMBL/GenBank/DDBJ whole genome shotgun (WGS) entry which is preliminary data.</text>
</comment>
<protein>
    <submittedName>
        <fullName evidence="1">Uncharacterized protein</fullName>
    </submittedName>
</protein>
<organism evidence="1 2">
    <name type="scientific">Microseira wollei NIES-4236</name>
    <dbReference type="NCBI Taxonomy" id="2530354"/>
    <lineage>
        <taxon>Bacteria</taxon>
        <taxon>Bacillati</taxon>
        <taxon>Cyanobacteriota</taxon>
        <taxon>Cyanophyceae</taxon>
        <taxon>Oscillatoriophycideae</taxon>
        <taxon>Aerosakkonematales</taxon>
        <taxon>Aerosakkonemataceae</taxon>
        <taxon>Microseira</taxon>
    </lineage>
</organism>
<name>A0AAV3XTH9_9CYAN</name>
<accession>A0AAV3XTH9</accession>
<evidence type="ECO:0000313" key="1">
    <source>
        <dbReference type="EMBL" id="GET44621.1"/>
    </source>
</evidence>
<dbReference type="Proteomes" id="UP001050975">
    <property type="component" value="Unassembled WGS sequence"/>
</dbReference>
<dbReference type="AlphaFoldDB" id="A0AAV3XTH9"/>
<dbReference type="EMBL" id="BLAY01000454">
    <property type="protein sequence ID" value="GET44621.1"/>
    <property type="molecule type" value="Genomic_DNA"/>
</dbReference>
<gene>
    <name evidence="1" type="ORF">MiSe_94520</name>
</gene>